<dbReference type="SUPFAM" id="SSF81631">
    <property type="entry name" value="PAP/OAS1 substrate-binding domain"/>
    <property type="match status" value="1"/>
</dbReference>
<dbReference type="InterPro" id="IPR048840">
    <property type="entry name" value="PolA_pol_NTPase"/>
</dbReference>
<dbReference type="Gene3D" id="3.60.10.10">
    <property type="entry name" value="Endonuclease/exonuclease/phosphatase"/>
    <property type="match status" value="1"/>
</dbReference>
<dbReference type="EC" id="2.7.7.19" evidence="5"/>
<feature type="compositionally biased region" description="Pro residues" evidence="13">
    <location>
        <begin position="536"/>
        <end position="546"/>
    </location>
</feature>
<evidence type="ECO:0000259" key="16">
    <source>
        <dbReference type="Pfam" id="PF04928"/>
    </source>
</evidence>
<feature type="domain" description="MJ1316 RNA cyclic group end recognition" evidence="15">
    <location>
        <begin position="39"/>
        <end position="110"/>
    </location>
</feature>
<dbReference type="InterPro" id="IPR040459">
    <property type="entry name" value="MJ1316"/>
</dbReference>
<dbReference type="InterPro" id="IPR007012">
    <property type="entry name" value="PolA_pol_cen_dom"/>
</dbReference>
<feature type="compositionally biased region" description="Basic and acidic residues" evidence="13">
    <location>
        <begin position="1"/>
        <end position="19"/>
    </location>
</feature>
<dbReference type="InterPro" id="IPR036691">
    <property type="entry name" value="Endo/exonu/phosph_ase_sf"/>
</dbReference>
<gene>
    <name evidence="18" type="ORF">PAPYR_7757</name>
</gene>
<feature type="compositionally biased region" description="Pro residues" evidence="13">
    <location>
        <begin position="906"/>
        <end position="917"/>
    </location>
</feature>
<dbReference type="Gene3D" id="1.10.1410.10">
    <property type="match status" value="1"/>
</dbReference>
<evidence type="ECO:0000256" key="9">
    <source>
        <dbReference type="ARBA" id="ARBA00022741"/>
    </source>
</evidence>
<evidence type="ECO:0000256" key="5">
    <source>
        <dbReference type="ARBA" id="ARBA00012388"/>
    </source>
</evidence>
<dbReference type="PANTHER" id="PTHR10682">
    <property type="entry name" value="POLY A POLYMERASE"/>
    <property type="match status" value="1"/>
</dbReference>
<comment type="subcellular location">
    <subcellularLocation>
        <location evidence="3">Nucleus</location>
    </subcellularLocation>
</comment>
<dbReference type="Gene3D" id="3.90.1140.10">
    <property type="entry name" value="Cyclic phosphodiesterase"/>
    <property type="match status" value="1"/>
</dbReference>
<feature type="compositionally biased region" description="Acidic residues" evidence="13">
    <location>
        <begin position="973"/>
        <end position="986"/>
    </location>
</feature>
<dbReference type="InterPro" id="IPR005135">
    <property type="entry name" value="Endo/exonuclease/phosphatase"/>
</dbReference>
<dbReference type="Proteomes" id="UP001141327">
    <property type="component" value="Unassembled WGS sequence"/>
</dbReference>
<dbReference type="SUPFAM" id="SSF55144">
    <property type="entry name" value="LigT-like"/>
    <property type="match status" value="1"/>
</dbReference>
<evidence type="ECO:0000256" key="12">
    <source>
        <dbReference type="ARBA" id="ARBA00023242"/>
    </source>
</evidence>
<keyword evidence="18" id="KW-0378">Hydrolase</keyword>
<accession>A0ABQ8UFN2</accession>
<feature type="region of interest" description="Disordered" evidence="13">
    <location>
        <begin position="1"/>
        <end position="39"/>
    </location>
</feature>
<evidence type="ECO:0000256" key="3">
    <source>
        <dbReference type="ARBA" id="ARBA00004123"/>
    </source>
</evidence>
<comment type="caution">
    <text evidence="18">The sequence shown here is derived from an EMBL/GenBank/DDBJ whole genome shotgun (WGS) entry which is preliminary data.</text>
</comment>
<feature type="compositionally biased region" description="Basic residues" evidence="13">
    <location>
        <begin position="20"/>
        <end position="29"/>
    </location>
</feature>
<keyword evidence="19" id="KW-1185">Reference proteome</keyword>
<keyword evidence="10" id="KW-0067">ATP-binding</keyword>
<feature type="domain" description="Poly(A) polymerase nucleotidyltransferase" evidence="17">
    <location>
        <begin position="1050"/>
        <end position="1128"/>
    </location>
</feature>
<feature type="region of interest" description="Disordered" evidence="13">
    <location>
        <begin position="123"/>
        <end position="159"/>
    </location>
</feature>
<proteinExistence type="inferred from homology"/>
<evidence type="ECO:0000256" key="10">
    <source>
        <dbReference type="ARBA" id="ARBA00022840"/>
    </source>
</evidence>
<name>A0ABQ8UFN2_9EUKA</name>
<feature type="compositionally biased region" description="Basic and acidic residues" evidence="13">
    <location>
        <begin position="30"/>
        <end position="39"/>
    </location>
</feature>
<feature type="compositionally biased region" description="Low complexity" evidence="13">
    <location>
        <begin position="918"/>
        <end position="931"/>
    </location>
</feature>
<evidence type="ECO:0000256" key="1">
    <source>
        <dbReference type="ARBA" id="ARBA00001936"/>
    </source>
</evidence>
<evidence type="ECO:0000256" key="11">
    <source>
        <dbReference type="ARBA" id="ARBA00022842"/>
    </source>
</evidence>
<protein>
    <recommendedName>
        <fullName evidence="5">polynucleotide adenylyltransferase</fullName>
        <ecNumber evidence="5">2.7.7.19</ecNumber>
    </recommendedName>
</protein>
<reference evidence="18" key="1">
    <citation type="journal article" date="2022" name="bioRxiv">
        <title>Genomics of Preaxostyla Flagellates Illuminates Evolutionary Transitions and the Path Towards Mitochondrial Loss.</title>
        <authorList>
            <person name="Novak L.V.F."/>
            <person name="Treitli S.C."/>
            <person name="Pyrih J."/>
            <person name="Halakuc P."/>
            <person name="Pipaliya S.V."/>
            <person name="Vacek V."/>
            <person name="Brzon O."/>
            <person name="Soukal P."/>
            <person name="Eme L."/>
            <person name="Dacks J.B."/>
            <person name="Karnkowska A."/>
            <person name="Elias M."/>
            <person name="Hampl V."/>
        </authorList>
    </citation>
    <scope>NUCLEOTIDE SEQUENCE</scope>
    <source>
        <strain evidence="18">RCP-MX</strain>
    </source>
</reference>
<evidence type="ECO:0000256" key="4">
    <source>
        <dbReference type="ARBA" id="ARBA00010912"/>
    </source>
</evidence>
<feature type="compositionally biased region" description="Low complexity" evidence="13">
    <location>
        <begin position="140"/>
        <end position="159"/>
    </location>
</feature>
<evidence type="ECO:0000259" key="14">
    <source>
        <dbReference type="Pfam" id="PF03372"/>
    </source>
</evidence>
<evidence type="ECO:0000256" key="13">
    <source>
        <dbReference type="SAM" id="MobiDB-lite"/>
    </source>
</evidence>
<keyword evidence="7" id="KW-0808">Transferase</keyword>
<feature type="domain" description="Poly(A) polymerase central" evidence="16">
    <location>
        <begin position="1182"/>
        <end position="1311"/>
    </location>
</feature>
<keyword evidence="18" id="KW-0255">Endonuclease</keyword>
<keyword evidence="6" id="KW-0507">mRNA processing</keyword>
<organism evidence="18 19">
    <name type="scientific">Paratrimastix pyriformis</name>
    <dbReference type="NCBI Taxonomy" id="342808"/>
    <lineage>
        <taxon>Eukaryota</taxon>
        <taxon>Metamonada</taxon>
        <taxon>Preaxostyla</taxon>
        <taxon>Paratrimastigidae</taxon>
        <taxon>Paratrimastix</taxon>
    </lineage>
</organism>
<dbReference type="InterPro" id="IPR009097">
    <property type="entry name" value="Cyclic_Pdiesterase"/>
</dbReference>
<dbReference type="InterPro" id="IPR043519">
    <property type="entry name" value="NT_sf"/>
</dbReference>
<evidence type="ECO:0000256" key="6">
    <source>
        <dbReference type="ARBA" id="ARBA00022664"/>
    </source>
</evidence>
<dbReference type="Pfam" id="PF04457">
    <property type="entry name" value="MJ1316"/>
    <property type="match status" value="1"/>
</dbReference>
<feature type="region of interest" description="Disordered" evidence="13">
    <location>
        <begin position="901"/>
        <end position="990"/>
    </location>
</feature>
<dbReference type="EMBL" id="JAPMOS010000058">
    <property type="protein sequence ID" value="KAJ4456933.1"/>
    <property type="molecule type" value="Genomic_DNA"/>
</dbReference>
<keyword evidence="9" id="KW-0547">Nucleotide-binding</keyword>
<keyword evidence="8" id="KW-0479">Metal-binding</keyword>
<dbReference type="GO" id="GO:0004519">
    <property type="term" value="F:endonuclease activity"/>
    <property type="evidence" value="ECO:0007669"/>
    <property type="project" value="UniProtKB-KW"/>
</dbReference>
<evidence type="ECO:0000256" key="7">
    <source>
        <dbReference type="ARBA" id="ARBA00022679"/>
    </source>
</evidence>
<feature type="region of interest" description="Disordered" evidence="13">
    <location>
        <begin position="345"/>
        <end position="367"/>
    </location>
</feature>
<dbReference type="Pfam" id="PF20750">
    <property type="entry name" value="PAP_NTPase"/>
    <property type="match status" value="1"/>
</dbReference>
<dbReference type="Pfam" id="PF03372">
    <property type="entry name" value="Exo_endo_phos"/>
    <property type="match status" value="1"/>
</dbReference>
<evidence type="ECO:0000259" key="17">
    <source>
        <dbReference type="Pfam" id="PF20750"/>
    </source>
</evidence>
<dbReference type="SUPFAM" id="SSF56219">
    <property type="entry name" value="DNase I-like"/>
    <property type="match status" value="1"/>
</dbReference>
<keyword evidence="11" id="KW-0460">Magnesium</keyword>
<keyword evidence="18" id="KW-0540">Nuclease</keyword>
<dbReference type="SUPFAM" id="SSF81301">
    <property type="entry name" value="Nucleotidyltransferase"/>
    <property type="match status" value="1"/>
</dbReference>
<comment type="cofactor">
    <cofactor evidence="1">
        <name>Mn(2+)</name>
        <dbReference type="ChEBI" id="CHEBI:29035"/>
    </cofactor>
</comment>
<comment type="similarity">
    <text evidence="4">Belongs to the poly(A) polymerase family.</text>
</comment>
<feature type="region of interest" description="Disordered" evidence="13">
    <location>
        <begin position="526"/>
        <end position="555"/>
    </location>
</feature>
<dbReference type="Pfam" id="PF13563">
    <property type="entry name" value="2_5_RNA_ligase2"/>
    <property type="match status" value="1"/>
</dbReference>
<sequence length="1525" mass="162498">MADRQTPEKPEKPEKGDKPKKAKKPKGKKKPEPIEKQKLRTSHDIYHRLKWDPKTDPSKIIIGHLDRFDGMQDANFATFVPPPEGEIPWHRVYFFDRITEFGTRERIWDRDARVDRVFGSGRGDMAVEAAPPAPRQESGPRAATTAPRPRQQQPFQQRRQNVLAAGGRPVPLPAWRFNGAAAQWQEVFAGGAPTATATTSGSLPLRVATWNVLMPLYERNIYTEHRTAAALRILKSLDADLIALQEVTAPFLEALLAAPWVRRDYYCTEGRPAGPTIDPYGQVLLSRLPLAHPCPLPPCPLRPPGWGCSVWMQMVGQCKRILLCELWAQGGPLWVPVVHLTSDHHKGGAPRPVDLSAGPEAAPGPVPQQQQARTMSKRQSQVAAIAQLLGQRPGEDGGGGGAGGPLECVLVGDTNMGDEEACPLTGPTGAGFTDCWTALRGPHDAPETLARIRALGAELQHPTGPQDPLATGLVDGWCTFDPYRNPLAALSTILGVGRRYDRVMVRANTPGRLGWGRPGSVVMGLPHARRSRPYRPRPSVPPPPDPAGAGGAGGAQRPVEIRLFGCEPIPAVLPPPEEDDFIPAPYPEARSAFPLFASDHWGLVCQLEVGPAPAAPLRMVAAAPAEGPAAARAQAMAALRARPKGGPAAGLVNTSAVVLIPDEQVRTPATQPPHPRPGGLSGSERIWGPIQEIRRTWDRSYDRWMPHVNLLYPFLPEAAFAEAADLIRQAVSPLGPIHIRLGQFGYFEHARSSTTWLRPDVIPGGADGDGCCGGGAGIPAPEEPGAGRLTAIQRLQRVLEGLYPQCNELALKGTEQGGFTPHCSVGAFKTRIEARQRAEQWQPGWRPLHWTAREVCLIARSGDGPFRVVHRIPLAAAPAPAPPTPAPAPASVAAATATATATCGPAPAPRPSGPGPAAPAATQPACARGAPAGTGEGSAWLWQRHARPADEAELPCAATSRQPAAPPRGQPEAEAEADGDEGEEADGAAARARAEVRREVVGLLETICTEIVWGAAWVSPPPPAAEKPVRMPPRPPPYRPLPPPAAEKPVLFTLGSHLLGVAGPGSDLDLLCIGPGALQGAAFLEALRERLVAAGGEGLEYVRLVADALVPVCKLRYRGLEVDLQYASYGPHAPAGPEWWQHPLRIGARSLRGRFDGASALALAALHEAPLLLQAVPDLATYRALLRAVRAWAKARGVSSCALGFYGGISHAITAAAACLAHAAHPPTAPGPDALAALVRDHFAMEIWGLWKPQQPADWRAPVLSPVPPHPNTARHVTRSTALILKAEWRRAAALAARAASTQEWAALFEEAPFFERCPAYLILHLRASSPLRQAEACGWMEVRRPNPHQPTRPAPTTPHPTPMTSLLMSTLPSMMAMILGGGCWEQSRLAGFLEEIEGASPTLFAMPLDRYLTGIRPAPPAEGQPITVCSEECSHPATFYVGLAATAPAWVQAPDPSAPGLTGPSAPMPAAPLAGPLMGPLQSLKAAWDQWARDSGALAEGCTLSILQCPRGGLARAGLLPSHL</sequence>
<dbReference type="PANTHER" id="PTHR10682:SF10">
    <property type="entry name" value="POLYNUCLEOTIDE ADENYLYLTRANSFERASE"/>
    <property type="match status" value="1"/>
</dbReference>
<evidence type="ECO:0000259" key="15">
    <source>
        <dbReference type="Pfam" id="PF04457"/>
    </source>
</evidence>
<evidence type="ECO:0000313" key="18">
    <source>
        <dbReference type="EMBL" id="KAJ4456933.1"/>
    </source>
</evidence>
<feature type="compositionally biased region" description="Low complexity" evidence="13">
    <location>
        <begin position="357"/>
        <end position="367"/>
    </location>
</feature>
<evidence type="ECO:0000256" key="8">
    <source>
        <dbReference type="ARBA" id="ARBA00022723"/>
    </source>
</evidence>
<evidence type="ECO:0000313" key="19">
    <source>
        <dbReference type="Proteomes" id="UP001141327"/>
    </source>
</evidence>
<keyword evidence="12" id="KW-0539">Nucleus</keyword>
<evidence type="ECO:0000256" key="2">
    <source>
        <dbReference type="ARBA" id="ARBA00001946"/>
    </source>
</evidence>
<feature type="domain" description="Endonuclease/exonuclease/phosphatase" evidence="14">
    <location>
        <begin position="208"/>
        <end position="295"/>
    </location>
</feature>
<dbReference type="Pfam" id="PF04928">
    <property type="entry name" value="PAP_central"/>
    <property type="match status" value="1"/>
</dbReference>
<comment type="cofactor">
    <cofactor evidence="2">
        <name>Mg(2+)</name>
        <dbReference type="ChEBI" id="CHEBI:18420"/>
    </cofactor>
</comment>
<dbReference type="Gene3D" id="3.30.460.10">
    <property type="entry name" value="Beta Polymerase, domain 2"/>
    <property type="match status" value="1"/>
</dbReference>